<feature type="domain" description="EGF-like" evidence="2">
    <location>
        <begin position="28"/>
        <end position="60"/>
    </location>
</feature>
<proteinExistence type="predicted"/>
<feature type="transmembrane region" description="Helical" evidence="1">
    <location>
        <begin position="141"/>
        <end position="164"/>
    </location>
</feature>
<dbReference type="InterPro" id="IPR053255">
    <property type="entry name" value="EGF-like_domain"/>
</dbReference>
<organism evidence="3 4">
    <name type="scientific">Aquatica leii</name>
    <dbReference type="NCBI Taxonomy" id="1421715"/>
    <lineage>
        <taxon>Eukaryota</taxon>
        <taxon>Metazoa</taxon>
        <taxon>Ecdysozoa</taxon>
        <taxon>Arthropoda</taxon>
        <taxon>Hexapoda</taxon>
        <taxon>Insecta</taxon>
        <taxon>Pterygota</taxon>
        <taxon>Neoptera</taxon>
        <taxon>Endopterygota</taxon>
        <taxon>Coleoptera</taxon>
        <taxon>Polyphaga</taxon>
        <taxon>Elateriformia</taxon>
        <taxon>Elateroidea</taxon>
        <taxon>Lampyridae</taxon>
        <taxon>Luciolinae</taxon>
        <taxon>Aquatica</taxon>
    </lineage>
</organism>
<sequence>MLHAAPDTCTCNTGYTKNIADKYLCNPICTKSCKYGKCVNPETCSCNEGYKLSNITHGCEPVCSKNCVNGNCTAPNTCSCYNGYVKDKSDSCIPLCKNPCLNGKCVYPNICSCNEGFLKSNDDEYLCVVSEQSGIWSTKNIVIVGISTILLITFVILACIYLIIKVRFARIPNSDQYSETGSIDLAILKLLNEKNYVSESADNEKSSV</sequence>
<evidence type="ECO:0000259" key="2">
    <source>
        <dbReference type="SMART" id="SM00181"/>
    </source>
</evidence>
<feature type="domain" description="EGF-like" evidence="2">
    <location>
        <begin position="95"/>
        <end position="128"/>
    </location>
</feature>
<dbReference type="PANTHER" id="PTHR24047:SF29">
    <property type="entry name" value="EATER-RELATED"/>
    <property type="match status" value="1"/>
</dbReference>
<dbReference type="Proteomes" id="UP001353858">
    <property type="component" value="Unassembled WGS sequence"/>
</dbReference>
<accession>A0AAN7PBV7</accession>
<evidence type="ECO:0000256" key="1">
    <source>
        <dbReference type="SAM" id="Phobius"/>
    </source>
</evidence>
<dbReference type="Gene3D" id="2.10.25.10">
    <property type="entry name" value="Laminin"/>
    <property type="match status" value="3"/>
</dbReference>
<dbReference type="InterPro" id="IPR003341">
    <property type="entry name" value="Cys_rich_tripleX"/>
</dbReference>
<dbReference type="SMART" id="SM00181">
    <property type="entry name" value="EGF"/>
    <property type="match status" value="3"/>
</dbReference>
<name>A0AAN7PBV7_9COLE</name>
<dbReference type="InterPro" id="IPR009030">
    <property type="entry name" value="Growth_fac_rcpt_cys_sf"/>
</dbReference>
<keyword evidence="1" id="KW-0812">Transmembrane</keyword>
<evidence type="ECO:0000313" key="3">
    <source>
        <dbReference type="EMBL" id="KAK4882072.1"/>
    </source>
</evidence>
<dbReference type="Pfam" id="PF02363">
    <property type="entry name" value="C_tripleX"/>
    <property type="match status" value="3"/>
</dbReference>
<gene>
    <name evidence="3" type="ORF">RN001_005391</name>
</gene>
<dbReference type="InterPro" id="IPR000742">
    <property type="entry name" value="EGF"/>
</dbReference>
<dbReference type="AlphaFoldDB" id="A0AAN7PBV7"/>
<keyword evidence="1" id="KW-1133">Transmembrane helix</keyword>
<comment type="caution">
    <text evidence="3">The sequence shown here is derived from an EMBL/GenBank/DDBJ whole genome shotgun (WGS) entry which is preliminary data.</text>
</comment>
<reference evidence="4" key="1">
    <citation type="submission" date="2023-01" db="EMBL/GenBank/DDBJ databases">
        <title>Key to firefly adult light organ development and bioluminescence: homeobox transcription factors regulate luciferase expression and transportation to peroxisome.</title>
        <authorList>
            <person name="Fu X."/>
        </authorList>
    </citation>
    <scope>NUCLEOTIDE SEQUENCE [LARGE SCALE GENOMIC DNA]</scope>
</reference>
<evidence type="ECO:0000313" key="4">
    <source>
        <dbReference type="Proteomes" id="UP001353858"/>
    </source>
</evidence>
<feature type="domain" description="EGF-like" evidence="2">
    <location>
        <begin position="62"/>
        <end position="93"/>
    </location>
</feature>
<keyword evidence="1" id="KW-0472">Membrane</keyword>
<protein>
    <recommendedName>
        <fullName evidence="2">EGF-like domain-containing protein</fullName>
    </recommendedName>
</protein>
<keyword evidence="4" id="KW-1185">Reference proteome</keyword>
<dbReference type="EMBL" id="JARPUR010000002">
    <property type="protein sequence ID" value="KAK4882072.1"/>
    <property type="molecule type" value="Genomic_DNA"/>
</dbReference>
<dbReference type="SUPFAM" id="SSF57184">
    <property type="entry name" value="Growth factor receptor domain"/>
    <property type="match status" value="1"/>
</dbReference>
<dbReference type="PANTHER" id="PTHR24047">
    <property type="entry name" value="FI01909P-RELATED"/>
    <property type="match status" value="1"/>
</dbReference>